<reference evidence="2" key="1">
    <citation type="submission" date="2021-12" db="EMBL/GenBank/DDBJ databases">
        <title>Comparative genomics, transcriptomics and evolutionary studies reveal genomic signatures of adaptation to plant cell wall in hemibiotrophic fungi.</title>
        <authorList>
            <consortium name="DOE Joint Genome Institute"/>
            <person name="Baroncelli R."/>
            <person name="Diaz J.F."/>
            <person name="Benocci T."/>
            <person name="Peng M."/>
            <person name="Battaglia E."/>
            <person name="Haridas S."/>
            <person name="Andreopoulos W."/>
            <person name="Labutti K."/>
            <person name="Pangilinan J."/>
            <person name="Floch G.L."/>
            <person name="Makela M.R."/>
            <person name="Henrissat B."/>
            <person name="Grigoriev I.V."/>
            <person name="Crouch J.A."/>
            <person name="De Vries R.P."/>
            <person name="Sukno S.A."/>
            <person name="Thon M.R."/>
        </authorList>
    </citation>
    <scope>NUCLEOTIDE SEQUENCE</scope>
    <source>
        <strain evidence="2">CBS 112980</strain>
    </source>
</reference>
<dbReference type="InterPro" id="IPR017795">
    <property type="entry name" value="ABBA_NscD-like"/>
</dbReference>
<proteinExistence type="predicted"/>
<dbReference type="Pfam" id="PF11991">
    <property type="entry name" value="Trp_DMAT"/>
    <property type="match status" value="1"/>
</dbReference>
<dbReference type="CDD" id="cd13929">
    <property type="entry name" value="PT-DMATS_CymD"/>
    <property type="match status" value="1"/>
</dbReference>
<keyword evidence="1" id="KW-0808">Transferase</keyword>
<dbReference type="InterPro" id="IPR033964">
    <property type="entry name" value="ABBA"/>
</dbReference>
<dbReference type="SFLD" id="SFLDG01162">
    <property type="entry name" value="I"/>
    <property type="match status" value="1"/>
</dbReference>
<dbReference type="PANTHER" id="PTHR40627">
    <property type="entry name" value="INDOLE PRENYLTRANSFERASE TDIB-RELATED"/>
    <property type="match status" value="1"/>
</dbReference>
<dbReference type="SFLD" id="SFLDS00036">
    <property type="entry name" value="Aromatic_Prenyltransferase"/>
    <property type="match status" value="1"/>
</dbReference>
<dbReference type="AlphaFoldDB" id="A0AAD8XCE2"/>
<dbReference type="RefSeq" id="XP_060361196.1">
    <property type="nucleotide sequence ID" value="XM_060514627.1"/>
</dbReference>
<organism evidence="2 3">
    <name type="scientific">Glomerella acutata</name>
    <name type="common">Colletotrichum acutatum</name>
    <dbReference type="NCBI Taxonomy" id="27357"/>
    <lineage>
        <taxon>Eukaryota</taxon>
        <taxon>Fungi</taxon>
        <taxon>Dikarya</taxon>
        <taxon>Ascomycota</taxon>
        <taxon>Pezizomycotina</taxon>
        <taxon>Sordariomycetes</taxon>
        <taxon>Hypocreomycetidae</taxon>
        <taxon>Glomerellales</taxon>
        <taxon>Glomerellaceae</taxon>
        <taxon>Colletotrichum</taxon>
        <taxon>Colletotrichum acutatum species complex</taxon>
    </lineage>
</organism>
<dbReference type="GO" id="GO:0009820">
    <property type="term" value="P:alkaloid metabolic process"/>
    <property type="evidence" value="ECO:0007669"/>
    <property type="project" value="InterPro"/>
</dbReference>
<dbReference type="GO" id="GO:0016765">
    <property type="term" value="F:transferase activity, transferring alkyl or aryl (other than methyl) groups"/>
    <property type="evidence" value="ECO:0007669"/>
    <property type="project" value="InterPro"/>
</dbReference>
<name>A0AAD8XCE2_GLOAC</name>
<evidence type="ECO:0000256" key="1">
    <source>
        <dbReference type="ARBA" id="ARBA00022679"/>
    </source>
</evidence>
<evidence type="ECO:0000313" key="2">
    <source>
        <dbReference type="EMBL" id="KAK1718196.1"/>
    </source>
</evidence>
<keyword evidence="3" id="KW-1185">Reference proteome</keyword>
<dbReference type="GeneID" id="85398525"/>
<dbReference type="Proteomes" id="UP001244207">
    <property type="component" value="Unassembled WGS sequence"/>
</dbReference>
<sequence>MTVDIDNLNMTETYQSTIVPDGNRATKNISNLYSRVDHSFAIKGNSQGKPLVSSWDPTIQDTLSSLLRWTDSYSAESQEYYLNFAREVVVPRLNPPRAADWPQYIGTHNHGPYELSIAFAPHKKAKIRFSVQPLAESHVVDDPLGQKDLRKKCEDFASACHADRDRLDAFFDSIFLTEEEQAGLLEKHASRSDTAGALPQQNCFVAFDLEPVDSGSPAINMKLYLFPQLKALATGRDLLDVTESILRRLAGGDEELLASWEMVRSFLTSDGKDNLIHFLAIDCLGPQMKPRFKVYTHTHVNSLASARRVMTMGGRVPSPKYLDTLWPLLMDVEDVSLTDREGLQKPLREPESKYCGLNPTFELVPGNAVPVVKMYVPIWQYARDEPGIVRRYQRLLQTQSLGHYDIEHAVQCVFGDERDTSLHNMASIVSTGGGENVAFTAYLGPRFWD</sequence>
<dbReference type="EMBL" id="JAHMHS010000102">
    <property type="protein sequence ID" value="KAK1718196.1"/>
    <property type="molecule type" value="Genomic_DNA"/>
</dbReference>
<evidence type="ECO:0000313" key="3">
    <source>
        <dbReference type="Proteomes" id="UP001244207"/>
    </source>
</evidence>
<gene>
    <name evidence="2" type="ORF">BDZ83DRAFT_755519</name>
</gene>
<dbReference type="NCBIfam" id="TIGR03429">
    <property type="entry name" value="arom_pren_DMATS"/>
    <property type="match status" value="1"/>
</dbReference>
<comment type="caution">
    <text evidence="2">The sequence shown here is derived from an EMBL/GenBank/DDBJ whole genome shotgun (WGS) entry which is preliminary data.</text>
</comment>
<protein>
    <submittedName>
        <fullName evidence="2">Tryptophan dimethylallyltransferase-domain-containing protein</fullName>
    </submittedName>
</protein>
<accession>A0AAD8XCE2</accession>
<dbReference type="PANTHER" id="PTHR40627:SF5">
    <property type="entry name" value="INDOLE PRENYLTRANSFERASE TDIB"/>
    <property type="match status" value="1"/>
</dbReference>